<organism evidence="1 2">
    <name type="scientific">Artomyces pyxidatus</name>
    <dbReference type="NCBI Taxonomy" id="48021"/>
    <lineage>
        <taxon>Eukaryota</taxon>
        <taxon>Fungi</taxon>
        <taxon>Dikarya</taxon>
        <taxon>Basidiomycota</taxon>
        <taxon>Agaricomycotina</taxon>
        <taxon>Agaricomycetes</taxon>
        <taxon>Russulales</taxon>
        <taxon>Auriscalpiaceae</taxon>
        <taxon>Artomyces</taxon>
    </lineage>
</organism>
<evidence type="ECO:0000313" key="1">
    <source>
        <dbReference type="EMBL" id="KAI0063471.1"/>
    </source>
</evidence>
<accession>A0ACB8T647</accession>
<sequence>MPLRSTTPKSPSTSPPYPSLQARRTPGQPKSTRQQFSACGACRMRRVRCDLKDLPFSNAGHQQHCSNCKERGIKCVDEFAQVKAVKLLRRGRRLQQVEAFYGKTMDEEGGLFSTPSLSPSLIPKLKPEFFSSAFFRRLHVQHPIIDPSEFCARFFEFTKGNLNALGIAGQLVTMTLVIWAASFGVNEYGIEQAQHGANAVRNRQENTREMVREMLQLIDIHGITRKPTWDGVRALLLLLPLTEEVLTPLERMVMQGNVMHQVYLLCSHASLSSVGSGQGAAVDILVRARIFWYSQISEGVKCGLHGGRLLLSDEDLESFRDTLPAHGSNSATRPNQAFEFAQCYANVALDLGSVCRKIHAVLTGPRARRCDQIDEQTMHEVWAALDKCWKDFDDLRKLGTSGNIQEEDVDRYIHGWQICIFECLCVIREALKQRLVVHSTGDAGFEAAILGAPSQAPHDAAPRLLRAADAKCHERVHDVVSIIRLHVGTAFFEYDTTLVRDGCFYAGYLLAGERGEEADVQVCLQALHQMRWAFAKGEEKERTIRMAYEARKMVSARHSPIAASLVPATFDLYPKSLQTTTDRPIPPPLSIPPLSSGPMDISAITDLHTPSTASTEESTWASPPLSASSSGAHSPRDDATLSLRSSPASNNSPTFFTSAQLHSAPFNSVSPASSASSDLRAPSPLMFFTSSDLGQYTFSPSLSLPHTLLSSHASTSSLRQSQDPRSAFQDSISSYHAQSPSTYFSTRSEAYSSGGASPTLLNGGSALDSTFTLQPSFFQ</sequence>
<keyword evidence="2" id="KW-1185">Reference proteome</keyword>
<gene>
    <name evidence="1" type="ORF">BV25DRAFT_434001</name>
</gene>
<dbReference type="Proteomes" id="UP000814140">
    <property type="component" value="Unassembled WGS sequence"/>
</dbReference>
<name>A0ACB8T647_9AGAM</name>
<evidence type="ECO:0000313" key="2">
    <source>
        <dbReference type="Proteomes" id="UP000814140"/>
    </source>
</evidence>
<reference evidence="1" key="1">
    <citation type="submission" date="2021-03" db="EMBL/GenBank/DDBJ databases">
        <authorList>
            <consortium name="DOE Joint Genome Institute"/>
            <person name="Ahrendt S."/>
            <person name="Looney B.P."/>
            <person name="Miyauchi S."/>
            <person name="Morin E."/>
            <person name="Drula E."/>
            <person name="Courty P.E."/>
            <person name="Chicoki N."/>
            <person name="Fauchery L."/>
            <person name="Kohler A."/>
            <person name="Kuo A."/>
            <person name="Labutti K."/>
            <person name="Pangilinan J."/>
            <person name="Lipzen A."/>
            <person name="Riley R."/>
            <person name="Andreopoulos W."/>
            <person name="He G."/>
            <person name="Johnson J."/>
            <person name="Barry K.W."/>
            <person name="Grigoriev I.V."/>
            <person name="Nagy L."/>
            <person name="Hibbett D."/>
            <person name="Henrissat B."/>
            <person name="Matheny P.B."/>
            <person name="Labbe J."/>
            <person name="Martin F."/>
        </authorList>
    </citation>
    <scope>NUCLEOTIDE SEQUENCE</scope>
    <source>
        <strain evidence="1">HHB10654</strain>
    </source>
</reference>
<proteinExistence type="predicted"/>
<dbReference type="EMBL" id="MU277203">
    <property type="protein sequence ID" value="KAI0063471.1"/>
    <property type="molecule type" value="Genomic_DNA"/>
</dbReference>
<comment type="caution">
    <text evidence="1">The sequence shown here is derived from an EMBL/GenBank/DDBJ whole genome shotgun (WGS) entry which is preliminary data.</text>
</comment>
<protein>
    <submittedName>
        <fullName evidence="1">Uncharacterized protein</fullName>
    </submittedName>
</protein>
<reference evidence="1" key="2">
    <citation type="journal article" date="2022" name="New Phytol.">
        <title>Evolutionary transition to the ectomycorrhizal habit in the genomes of a hyperdiverse lineage of mushroom-forming fungi.</title>
        <authorList>
            <person name="Looney B."/>
            <person name="Miyauchi S."/>
            <person name="Morin E."/>
            <person name="Drula E."/>
            <person name="Courty P.E."/>
            <person name="Kohler A."/>
            <person name="Kuo A."/>
            <person name="LaButti K."/>
            <person name="Pangilinan J."/>
            <person name="Lipzen A."/>
            <person name="Riley R."/>
            <person name="Andreopoulos W."/>
            <person name="He G."/>
            <person name="Johnson J."/>
            <person name="Nolan M."/>
            <person name="Tritt A."/>
            <person name="Barry K.W."/>
            <person name="Grigoriev I.V."/>
            <person name="Nagy L.G."/>
            <person name="Hibbett D."/>
            <person name="Henrissat B."/>
            <person name="Matheny P.B."/>
            <person name="Labbe J."/>
            <person name="Martin F.M."/>
        </authorList>
    </citation>
    <scope>NUCLEOTIDE SEQUENCE</scope>
    <source>
        <strain evidence="1">HHB10654</strain>
    </source>
</reference>